<dbReference type="Gene3D" id="3.40.30.10">
    <property type="entry name" value="Glutaredoxin"/>
    <property type="match status" value="1"/>
</dbReference>
<sequence length="119" mass="13089">MQMTDLTLYHNPRCSKSRGALELLQARGLAPDIVLYLETPPDADRLRDLLGKLGIGARQLLRTGEDDYKQLDLADPSLGDEQLITAMAAHPKLIERPILVAGDKAVIGRPPENILELLP</sequence>
<dbReference type="SUPFAM" id="SSF52833">
    <property type="entry name" value="Thioredoxin-like"/>
    <property type="match status" value="1"/>
</dbReference>
<evidence type="ECO:0000256" key="4">
    <source>
        <dbReference type="RuleBase" id="RU362029"/>
    </source>
</evidence>
<evidence type="ECO:0000256" key="2">
    <source>
        <dbReference type="ARBA" id="ARBA00023002"/>
    </source>
</evidence>
<dbReference type="GO" id="GO:0008794">
    <property type="term" value="F:arsenate reductase (glutaredoxin) activity"/>
    <property type="evidence" value="ECO:0007669"/>
    <property type="project" value="UniProtKB-UniRule"/>
</dbReference>
<evidence type="ECO:0000256" key="1">
    <source>
        <dbReference type="ARBA" id="ARBA00007198"/>
    </source>
</evidence>
<dbReference type="CDD" id="cd03034">
    <property type="entry name" value="ArsC_ArsC"/>
    <property type="match status" value="1"/>
</dbReference>
<dbReference type="Proteomes" id="UP000278587">
    <property type="component" value="Unassembled WGS sequence"/>
</dbReference>
<keyword evidence="2 4" id="KW-0560">Oxidoreductase</keyword>
<dbReference type="NCBIfam" id="TIGR00014">
    <property type="entry name" value="arsC"/>
    <property type="match status" value="1"/>
</dbReference>
<dbReference type="PANTHER" id="PTHR30041">
    <property type="entry name" value="ARSENATE REDUCTASE"/>
    <property type="match status" value="1"/>
</dbReference>
<proteinExistence type="inferred from homology"/>
<dbReference type="EC" id="1.20.4.1" evidence="4"/>
<evidence type="ECO:0000313" key="6">
    <source>
        <dbReference type="Proteomes" id="UP000278587"/>
    </source>
</evidence>
<comment type="similarity">
    <text evidence="1 3 4">Belongs to the ArsC family.</text>
</comment>
<dbReference type="InterPro" id="IPR006660">
    <property type="entry name" value="Arsenate_reductase-like"/>
</dbReference>
<dbReference type="PANTHER" id="PTHR30041:SF4">
    <property type="entry name" value="ARSENATE REDUCTASE"/>
    <property type="match status" value="1"/>
</dbReference>
<protein>
    <recommendedName>
        <fullName evidence="4">Arsenate reductase</fullName>
        <ecNumber evidence="4">1.20.4.1</ecNumber>
    </recommendedName>
</protein>
<evidence type="ECO:0000256" key="3">
    <source>
        <dbReference type="PROSITE-ProRule" id="PRU01282"/>
    </source>
</evidence>
<accession>A0A0P9KEI6</accession>
<gene>
    <name evidence="5" type="ORF">ALQ84_04682</name>
</gene>
<dbReference type="InterPro" id="IPR006659">
    <property type="entry name" value="Arsenate_reductase"/>
</dbReference>
<evidence type="ECO:0000313" key="5">
    <source>
        <dbReference type="EMBL" id="RMM09403.1"/>
    </source>
</evidence>
<comment type="caution">
    <text evidence="5">The sequence shown here is derived from an EMBL/GenBank/DDBJ whole genome shotgun (WGS) entry which is preliminary data.</text>
</comment>
<organism evidence="5 6">
    <name type="scientific">Pseudomonas caricapapayae</name>
    <dbReference type="NCBI Taxonomy" id="46678"/>
    <lineage>
        <taxon>Bacteria</taxon>
        <taxon>Pseudomonadati</taxon>
        <taxon>Pseudomonadota</taxon>
        <taxon>Gammaproteobacteria</taxon>
        <taxon>Pseudomonadales</taxon>
        <taxon>Pseudomonadaceae</taxon>
        <taxon>Pseudomonas</taxon>
    </lineage>
</organism>
<reference evidence="5 6" key="1">
    <citation type="submission" date="2018-08" db="EMBL/GenBank/DDBJ databases">
        <title>Recombination of ecologically and evolutionarily significant loci maintains genetic cohesion in the Pseudomonas syringae species complex.</title>
        <authorList>
            <person name="Dillon M."/>
            <person name="Thakur S."/>
            <person name="Almeida R.N.D."/>
            <person name="Weir B.S."/>
            <person name="Guttman D.S."/>
        </authorList>
    </citation>
    <scope>NUCLEOTIDE SEQUENCE [LARGE SCALE GENOMIC DNA]</scope>
    <source>
        <strain evidence="5 6">ICMP 4086</strain>
    </source>
</reference>
<name>A0A0P9KEI6_9PSED</name>
<dbReference type="AlphaFoldDB" id="A0A0P9KEI6"/>
<dbReference type="Pfam" id="PF03960">
    <property type="entry name" value="ArsC"/>
    <property type="match status" value="1"/>
</dbReference>
<dbReference type="InterPro" id="IPR036249">
    <property type="entry name" value="Thioredoxin-like_sf"/>
</dbReference>
<comment type="catalytic activity">
    <reaction evidence="4">
        <text>[glutaredoxin]-dithiol + arsenate + glutathione + H(+) = glutathionyl-S-S-[glutaredoxin] + arsenite + H2O</text>
        <dbReference type="Rhea" id="RHEA:22016"/>
        <dbReference type="Rhea" id="RHEA-COMP:10729"/>
        <dbReference type="Rhea" id="RHEA-COMP:17668"/>
        <dbReference type="ChEBI" id="CHEBI:15377"/>
        <dbReference type="ChEBI" id="CHEBI:15378"/>
        <dbReference type="ChEBI" id="CHEBI:29242"/>
        <dbReference type="ChEBI" id="CHEBI:29950"/>
        <dbReference type="ChEBI" id="CHEBI:48597"/>
        <dbReference type="ChEBI" id="CHEBI:57925"/>
        <dbReference type="ChEBI" id="CHEBI:146199"/>
        <dbReference type="EC" id="1.20.4.1"/>
    </reaction>
</comment>
<dbReference type="EMBL" id="RBOC01000103">
    <property type="protein sequence ID" value="RMM09403.1"/>
    <property type="molecule type" value="Genomic_DNA"/>
</dbReference>
<dbReference type="PROSITE" id="PS51353">
    <property type="entry name" value="ARSC"/>
    <property type="match status" value="1"/>
</dbReference>